<reference evidence="3" key="1">
    <citation type="journal article" date="2020" name="Mol. Plant Microbe">
        <title>Rhizobial microsymbionts of the narrowly endemic Oxytropis species growing in Kamchatka are characterized by significant genetic diversity and possess a set of genes that are associated with T3SS and T6SS secretion systems and can affect the development of symbiosis.</title>
        <authorList>
            <person name="Safronova V."/>
            <person name="Guro P."/>
            <person name="Sazanova A."/>
            <person name="Kuznetsova I."/>
            <person name="Belimov A."/>
            <person name="Yakubov V."/>
            <person name="Chirak E."/>
            <person name="Afonin A."/>
            <person name="Gogolev Y."/>
            <person name="Andronov E."/>
            <person name="Tikhonovich I."/>
        </authorList>
    </citation>
    <scope>NUCLEOTIDE SEQUENCE [LARGE SCALE GENOMIC DNA]</scope>
    <source>
        <strain evidence="3">583</strain>
    </source>
</reference>
<gene>
    <name evidence="2" type="ORF">HB778_30380</name>
</gene>
<organism evidence="2 3">
    <name type="scientific">Mesorhizobium huakuii</name>
    <dbReference type="NCBI Taxonomy" id="28104"/>
    <lineage>
        <taxon>Bacteria</taxon>
        <taxon>Pseudomonadati</taxon>
        <taxon>Pseudomonadota</taxon>
        <taxon>Alphaproteobacteria</taxon>
        <taxon>Hyphomicrobiales</taxon>
        <taxon>Phyllobacteriaceae</taxon>
        <taxon>Mesorhizobium</taxon>
    </lineage>
</organism>
<proteinExistence type="predicted"/>
<evidence type="ECO:0000313" key="2">
    <source>
        <dbReference type="EMBL" id="QND60374.1"/>
    </source>
</evidence>
<name>A0A7G6T0U2_9HYPH</name>
<dbReference type="Proteomes" id="UP000515465">
    <property type="component" value="Chromosome"/>
</dbReference>
<evidence type="ECO:0000313" key="3">
    <source>
        <dbReference type="Proteomes" id="UP000515465"/>
    </source>
</evidence>
<keyword evidence="1" id="KW-0732">Signal</keyword>
<feature type="chain" id="PRO_5029017957" evidence="1">
    <location>
        <begin position="26"/>
        <end position="237"/>
    </location>
</feature>
<dbReference type="AlphaFoldDB" id="A0A7G6T0U2"/>
<protein>
    <submittedName>
        <fullName evidence="2">Uncharacterized protein</fullName>
    </submittedName>
</protein>
<feature type="signal peptide" evidence="1">
    <location>
        <begin position="1"/>
        <end position="25"/>
    </location>
</feature>
<accession>A0A7G6T0U2</accession>
<evidence type="ECO:0000256" key="1">
    <source>
        <dbReference type="SAM" id="SignalP"/>
    </source>
</evidence>
<sequence>MDAAGKTAVVAAPVAAVAAARPVQAAPTFPQYTAPADAKAKLDEIDAKLAAIDLKFDEGELTAVERRAQTRPLEDSRADIREAVNRATVSKDTQDTYWRDTTVPNFLAEHKEYNLETNPTLYRALDQRVRELQTAAAAEGKHRDPNILIKAHESLQNDARALLGVAPPKPGKPTPTPAKPARVIPPSLAHVPASENVDIEEGNDFAWLDRLSENNTEAFQQALSKLSAAEQERYLAQ</sequence>
<dbReference type="RefSeq" id="WP_183459241.1">
    <property type="nucleotide sequence ID" value="NZ_CP050296.1"/>
</dbReference>
<dbReference type="EMBL" id="CP050296">
    <property type="protein sequence ID" value="QND60374.1"/>
    <property type="molecule type" value="Genomic_DNA"/>
</dbReference>